<gene>
    <name evidence="7" type="ORF">J34TS1_45640</name>
</gene>
<comment type="similarity">
    <text evidence="1 4">Belongs to the FGGY kinase family.</text>
</comment>
<comment type="caution">
    <text evidence="7">The sequence shown here is derived from an EMBL/GenBank/DDBJ whole genome shotgun (WGS) entry which is preliminary data.</text>
</comment>
<reference evidence="7 8" key="1">
    <citation type="submission" date="2021-03" db="EMBL/GenBank/DDBJ databases">
        <title>Antimicrobial resistance genes in bacteria isolated from Japanese honey, and their potential for conferring macrolide and lincosamide resistance in the American foulbrood pathogen Paenibacillus larvae.</title>
        <authorList>
            <person name="Okamoto M."/>
            <person name="Kumagai M."/>
            <person name="Kanamori H."/>
            <person name="Takamatsu D."/>
        </authorList>
    </citation>
    <scope>NUCLEOTIDE SEQUENCE [LARGE SCALE GENOMIC DNA]</scope>
    <source>
        <strain evidence="7 8">J34TS1</strain>
    </source>
</reference>
<dbReference type="Pfam" id="PF02782">
    <property type="entry name" value="FGGY_C"/>
    <property type="match status" value="1"/>
</dbReference>
<keyword evidence="2 4" id="KW-0808">Transferase</keyword>
<protein>
    <submittedName>
        <fullName evidence="7">Sugar kinase</fullName>
    </submittedName>
</protein>
<dbReference type="Pfam" id="PF00370">
    <property type="entry name" value="FGGY_N"/>
    <property type="match status" value="1"/>
</dbReference>
<dbReference type="CDD" id="cd07804">
    <property type="entry name" value="ASKHA_NBD_FGGY_RrXK-like"/>
    <property type="match status" value="1"/>
</dbReference>
<dbReference type="GO" id="GO:0016773">
    <property type="term" value="F:phosphotransferase activity, alcohol group as acceptor"/>
    <property type="evidence" value="ECO:0007669"/>
    <property type="project" value="InterPro"/>
</dbReference>
<dbReference type="AlphaFoldDB" id="A0A919YG18"/>
<dbReference type="InterPro" id="IPR043129">
    <property type="entry name" value="ATPase_NBD"/>
</dbReference>
<dbReference type="InterPro" id="IPR018484">
    <property type="entry name" value="FGGY_N"/>
</dbReference>
<dbReference type="GO" id="GO:0016301">
    <property type="term" value="F:kinase activity"/>
    <property type="evidence" value="ECO:0007669"/>
    <property type="project" value="UniProtKB-KW"/>
</dbReference>
<keyword evidence="8" id="KW-1185">Reference proteome</keyword>
<dbReference type="SUPFAM" id="SSF53067">
    <property type="entry name" value="Actin-like ATPase domain"/>
    <property type="match status" value="2"/>
</dbReference>
<dbReference type="Gene3D" id="3.30.420.40">
    <property type="match status" value="2"/>
</dbReference>
<evidence type="ECO:0000256" key="3">
    <source>
        <dbReference type="ARBA" id="ARBA00022777"/>
    </source>
</evidence>
<dbReference type="PANTHER" id="PTHR43095:SF5">
    <property type="entry name" value="XYLULOSE KINASE"/>
    <property type="match status" value="1"/>
</dbReference>
<evidence type="ECO:0000256" key="2">
    <source>
        <dbReference type="ARBA" id="ARBA00022679"/>
    </source>
</evidence>
<feature type="domain" description="Carbohydrate kinase FGGY C-terminal" evidence="6">
    <location>
        <begin position="263"/>
        <end position="459"/>
    </location>
</feature>
<proteinExistence type="inferred from homology"/>
<evidence type="ECO:0000259" key="5">
    <source>
        <dbReference type="Pfam" id="PF00370"/>
    </source>
</evidence>
<dbReference type="InterPro" id="IPR018485">
    <property type="entry name" value="FGGY_C"/>
</dbReference>
<dbReference type="InterPro" id="IPR050406">
    <property type="entry name" value="FGGY_Carb_Kinase"/>
</dbReference>
<dbReference type="EMBL" id="BORT01000025">
    <property type="protein sequence ID" value="GIO49799.1"/>
    <property type="molecule type" value="Genomic_DNA"/>
</dbReference>
<dbReference type="PIRSF" id="PIRSF000538">
    <property type="entry name" value="GlpK"/>
    <property type="match status" value="1"/>
</dbReference>
<keyword evidence="3 4" id="KW-0418">Kinase</keyword>
<dbReference type="RefSeq" id="WP_212980176.1">
    <property type="nucleotide sequence ID" value="NZ_AP025343.1"/>
</dbReference>
<dbReference type="InterPro" id="IPR018483">
    <property type="entry name" value="Carb_kinase_FGGY_CS"/>
</dbReference>
<organism evidence="7 8">
    <name type="scientific">Paenibacillus azoreducens</name>
    <dbReference type="NCBI Taxonomy" id="116718"/>
    <lineage>
        <taxon>Bacteria</taxon>
        <taxon>Bacillati</taxon>
        <taxon>Bacillota</taxon>
        <taxon>Bacilli</taxon>
        <taxon>Bacillales</taxon>
        <taxon>Paenibacillaceae</taxon>
        <taxon>Paenibacillus</taxon>
    </lineage>
</organism>
<accession>A0A919YG18</accession>
<dbReference type="PANTHER" id="PTHR43095">
    <property type="entry name" value="SUGAR KINASE"/>
    <property type="match status" value="1"/>
</dbReference>
<name>A0A919YG18_9BACL</name>
<sequence>MSYVMGIDIGTYESKGVLVDPRGRILTQHAVAHRLDIPNRGWAEHDAELTWWHDFKWLSNKLLKDARSRYGIRSEDVKAVGVSTIAPALLPIDKNGIPLRKAILYGIDTRSEQEITELNQLGGEEKIFEIAGQSLSSQAAGPKILWIRKHEPEIYSKTYQFLCGSGYLVYKLTNECVIDRYTAINYAPLFDIRSQTWNPDMVSLITDADKLPPPAWSTDIVGKVTLNASIETGLAPGTKVIAGTADAMSEAISIGAVHEGDLMMMYGSSTFFILTTDQIPKTKQLWPNLHVIPGKHTLTGGTATAGSLTRWFVDQCLGRDSSGASAGMTVEEAYAYMTEQAGLSPPGANGLITLPYFSGERTPVHDAFAKGMIFGLSLNHTTADLYRSLVEGISYSIRHNFEAMNQLGASINRVVAVGGGVKSPLWLQSVSDICQVRQTIPKVTVGASYGNAYICAMALGWHHNLSDVGHWVEIDRSVDPRREHLELYERYYDVYRRLYEQTQSLMKVL</sequence>
<feature type="domain" description="Carbohydrate kinase FGGY N-terminal" evidence="5">
    <location>
        <begin position="3"/>
        <end position="252"/>
    </location>
</feature>
<evidence type="ECO:0000259" key="6">
    <source>
        <dbReference type="Pfam" id="PF02782"/>
    </source>
</evidence>
<evidence type="ECO:0000313" key="7">
    <source>
        <dbReference type="EMBL" id="GIO49799.1"/>
    </source>
</evidence>
<dbReference type="PROSITE" id="PS00445">
    <property type="entry name" value="FGGY_KINASES_2"/>
    <property type="match status" value="1"/>
</dbReference>
<evidence type="ECO:0000256" key="4">
    <source>
        <dbReference type="RuleBase" id="RU003733"/>
    </source>
</evidence>
<evidence type="ECO:0000256" key="1">
    <source>
        <dbReference type="ARBA" id="ARBA00009156"/>
    </source>
</evidence>
<dbReference type="Proteomes" id="UP000682811">
    <property type="component" value="Unassembled WGS sequence"/>
</dbReference>
<dbReference type="InterPro" id="IPR000577">
    <property type="entry name" value="Carb_kinase_FGGY"/>
</dbReference>
<dbReference type="GO" id="GO:0005975">
    <property type="term" value="P:carbohydrate metabolic process"/>
    <property type="evidence" value="ECO:0007669"/>
    <property type="project" value="InterPro"/>
</dbReference>
<evidence type="ECO:0000313" key="8">
    <source>
        <dbReference type="Proteomes" id="UP000682811"/>
    </source>
</evidence>